<accession>A0A0D9WDW8</accession>
<sequence>MNAAMMEVQAKVAVRINIGPERVIGKDEIAGVIKKVMEGKDEIAGVIKRVMEGEEAKRMRNRVREMKDKAMYALSKDGCSTSALAQVTHVWISTAVPGNVLDKDRSLDLTQIHAS</sequence>
<reference evidence="1 2" key="1">
    <citation type="submission" date="2012-08" db="EMBL/GenBank/DDBJ databases">
        <title>Oryza genome evolution.</title>
        <authorList>
            <person name="Wing R.A."/>
        </authorList>
    </citation>
    <scope>NUCLEOTIDE SEQUENCE</scope>
</reference>
<dbReference type="Gene3D" id="3.40.50.2000">
    <property type="entry name" value="Glycogen Phosphorylase B"/>
    <property type="match status" value="2"/>
</dbReference>
<dbReference type="AlphaFoldDB" id="A0A0D9WDW8"/>
<protein>
    <submittedName>
        <fullName evidence="1">Uncharacterized protein</fullName>
    </submittedName>
</protein>
<keyword evidence="2" id="KW-1185">Reference proteome</keyword>
<dbReference type="HOGENOM" id="CLU_2112412_0_0_1"/>
<organism evidence="1 2">
    <name type="scientific">Leersia perrieri</name>
    <dbReference type="NCBI Taxonomy" id="77586"/>
    <lineage>
        <taxon>Eukaryota</taxon>
        <taxon>Viridiplantae</taxon>
        <taxon>Streptophyta</taxon>
        <taxon>Embryophyta</taxon>
        <taxon>Tracheophyta</taxon>
        <taxon>Spermatophyta</taxon>
        <taxon>Magnoliopsida</taxon>
        <taxon>Liliopsida</taxon>
        <taxon>Poales</taxon>
        <taxon>Poaceae</taxon>
        <taxon>BOP clade</taxon>
        <taxon>Oryzoideae</taxon>
        <taxon>Oryzeae</taxon>
        <taxon>Oryzinae</taxon>
        <taxon>Leersia</taxon>
    </lineage>
</organism>
<dbReference type="Gramene" id="LPERR05G06000.2">
    <property type="protein sequence ID" value="LPERR05G06000.2"/>
    <property type="gene ID" value="LPERR05G06000"/>
</dbReference>
<reference evidence="2" key="2">
    <citation type="submission" date="2013-12" db="EMBL/GenBank/DDBJ databases">
        <authorList>
            <person name="Yu Y."/>
            <person name="Lee S."/>
            <person name="de Baynast K."/>
            <person name="Wissotski M."/>
            <person name="Liu L."/>
            <person name="Talag J."/>
            <person name="Goicoechea J."/>
            <person name="Angelova A."/>
            <person name="Jetty R."/>
            <person name="Kudrna D."/>
            <person name="Golser W."/>
            <person name="Rivera L."/>
            <person name="Zhang J."/>
            <person name="Wing R."/>
        </authorList>
    </citation>
    <scope>NUCLEOTIDE SEQUENCE</scope>
</reference>
<dbReference type="PANTHER" id="PTHR48045">
    <property type="entry name" value="UDP-GLYCOSYLTRANSFERASE 72B1"/>
    <property type="match status" value="1"/>
</dbReference>
<reference evidence="1" key="3">
    <citation type="submission" date="2015-04" db="UniProtKB">
        <authorList>
            <consortium name="EnsemblPlants"/>
        </authorList>
    </citation>
    <scope>IDENTIFICATION</scope>
</reference>
<name>A0A0D9WDW8_9ORYZ</name>
<dbReference type="PANTHER" id="PTHR48045:SF1">
    <property type="entry name" value="GLYCOSYLTRANSFERASE"/>
    <property type="match status" value="1"/>
</dbReference>
<proteinExistence type="predicted"/>
<dbReference type="SUPFAM" id="SSF53756">
    <property type="entry name" value="UDP-Glycosyltransferase/glycogen phosphorylase"/>
    <property type="match status" value="1"/>
</dbReference>
<dbReference type="Proteomes" id="UP000032180">
    <property type="component" value="Chromosome 5"/>
</dbReference>
<evidence type="ECO:0000313" key="2">
    <source>
        <dbReference type="Proteomes" id="UP000032180"/>
    </source>
</evidence>
<dbReference type="EnsemblPlants" id="LPERR05G06000.2">
    <property type="protein sequence ID" value="LPERR05G06000.2"/>
    <property type="gene ID" value="LPERR05G06000"/>
</dbReference>
<evidence type="ECO:0000313" key="1">
    <source>
        <dbReference type="EnsemblPlants" id="LPERR05G06000.2"/>
    </source>
</evidence>